<feature type="region of interest" description="Disordered" evidence="2">
    <location>
        <begin position="325"/>
        <end position="348"/>
    </location>
</feature>
<dbReference type="Gene3D" id="1.10.357.70">
    <property type="entry name" value="Exocyst complex component Sec6, C-terminal domain"/>
    <property type="match status" value="1"/>
</dbReference>
<dbReference type="Gene3D" id="1.10.357.50">
    <property type="match status" value="1"/>
</dbReference>
<protein>
    <recommendedName>
        <fullName evidence="5">Exocyst complex component Sec6</fullName>
    </recommendedName>
</protein>
<evidence type="ECO:0008006" key="5">
    <source>
        <dbReference type="Google" id="ProtNLM"/>
    </source>
</evidence>
<comment type="similarity">
    <text evidence="1">Belongs to the SEC6 family.</text>
</comment>
<reference evidence="4" key="1">
    <citation type="journal article" date="2019" name="Nat. Commun.">
        <title>Expansion of phycobilisome linker gene families in mesophilic red algae.</title>
        <authorList>
            <person name="Lee J."/>
            <person name="Kim D."/>
            <person name="Bhattacharya D."/>
            <person name="Yoon H.S."/>
        </authorList>
    </citation>
    <scope>NUCLEOTIDE SEQUENCE [LARGE SCALE GENOMIC DNA]</scope>
    <source>
        <strain evidence="4">CCMP 1328</strain>
    </source>
</reference>
<dbReference type="InterPro" id="IPR042532">
    <property type="entry name" value="EXOC3/Sec6_C"/>
</dbReference>
<dbReference type="EMBL" id="VRMN01000004">
    <property type="protein sequence ID" value="KAA8494522.1"/>
    <property type="molecule type" value="Genomic_DNA"/>
</dbReference>
<keyword evidence="4" id="KW-1185">Reference proteome</keyword>
<sequence length="1043" mass="114869">MAGDAGLDGRVLTELRRTLRGSDDLDSLSELRAELLKRRDALDEKIAQSLRARLSRAGLTTTLKESSGQWESLLHRLMVQGEQQRADVESEDSGEANQPLKSMRSGGAGAVGLQPSGMELAQDKKLPFLENRAGGGVLARTSEMSREKDVAFLVLQSDKVKRLSCAIANVRNVVDYTEMFQQGKASAPRLRSLCKVLNEATDEPFSPSSLTLSSPVHSLYDQVTLFFALDRIRRFALLHAAQDKALLREVQGWYAPIRDTLVALTKWIQLAFENLLPVAQYQPRCLVCAVYCSLALGEEQQWWNEYLEQNSGVRGSEVVPAENRAYNDRTAGSKPQTSSAQESRAAVSSGADADSQAVALTSDVIGMTLRYVEAQFATIKQKFADHRKKYAQMTPKVRERAADALADELLHQLQAVLSNVESAQRWVVVCFPKNLSIGSEISRHYMKLSGLLIAQFLHLEGALTPDATVRLVRFCVNHAEMIRGLFSSNYSFLDQLNDADRAVLAKQYEAYACKSLQDTVKELIKRAVDVDPVTSEYSALISRDEDNERSFLHTCAPEELFSSTDRALHEAATVSHRVSLAEMVDAVNAIIHDYCDGMVAYLRDAHERGGSGHGGSGAEPPNYQNQDNAHVVRRASVFQSGSAGAQGGTPGPLRVGAEQRVLRDDTNDVNFSPRSIESSFRRKIPAIPMGRAAAAPAHHSSADMTGASSGTTAPKSVSVAAYSQFLCAQANDASRCIFLTDELRESLFDSLEEPYHERLDQMQFTMDRFIEIESSALRFIRELLNSDVQVSLRKLFKANSGFGAMMDVIEILEDAFQELRVDLLPHHFKEMVSFQLDRIVEYYLQGIVQIPPESKLSAIIAQIDNDTQSLRKLFTRYIHVRVVSVHLQSLSNLRELLVCVPTLNELLSVFESIHSAHEAFSIASFQKLMQVRGLGAEILQTAVKMASEFVRKQQARNAAAAGGVAGNTHVLREHSLRNVQRSLSRHASTQLKTSGRLTGPSESASALATSVLRLGSSGDAEMGSGISSLHSAGVQLMYRSSEM</sequence>
<dbReference type="Pfam" id="PF06046">
    <property type="entry name" value="Sec6"/>
    <property type="match status" value="1"/>
</dbReference>
<evidence type="ECO:0000313" key="3">
    <source>
        <dbReference type="EMBL" id="KAA8494522.1"/>
    </source>
</evidence>
<proteinExistence type="inferred from homology"/>
<dbReference type="GO" id="GO:0006887">
    <property type="term" value="P:exocytosis"/>
    <property type="evidence" value="ECO:0007669"/>
    <property type="project" value="InterPro"/>
</dbReference>
<evidence type="ECO:0000256" key="1">
    <source>
        <dbReference type="ARBA" id="ARBA00009447"/>
    </source>
</evidence>
<feature type="region of interest" description="Disordered" evidence="2">
    <location>
        <begin position="81"/>
        <end position="109"/>
    </location>
</feature>
<evidence type="ECO:0000256" key="2">
    <source>
        <dbReference type="SAM" id="MobiDB-lite"/>
    </source>
</evidence>
<gene>
    <name evidence="3" type="ORF">FVE85_2763</name>
</gene>
<comment type="caution">
    <text evidence="3">The sequence shown here is derived from an EMBL/GenBank/DDBJ whole genome shotgun (WGS) entry which is preliminary data.</text>
</comment>
<accession>A0A5J4YUL9</accession>
<feature type="compositionally biased region" description="Polar residues" evidence="2">
    <location>
        <begin position="333"/>
        <end position="342"/>
    </location>
</feature>
<feature type="region of interest" description="Disordered" evidence="2">
    <location>
        <begin position="690"/>
        <end position="710"/>
    </location>
</feature>
<name>A0A5J4YUL9_PORPP</name>
<feature type="region of interest" description="Disordered" evidence="2">
    <location>
        <begin position="983"/>
        <end position="1002"/>
    </location>
</feature>
<dbReference type="AlphaFoldDB" id="A0A5J4YUL9"/>
<dbReference type="OrthoDB" id="190098at2759"/>
<organism evidence="3 4">
    <name type="scientific">Porphyridium purpureum</name>
    <name type="common">Red alga</name>
    <name type="synonym">Porphyridium cruentum</name>
    <dbReference type="NCBI Taxonomy" id="35688"/>
    <lineage>
        <taxon>Eukaryota</taxon>
        <taxon>Rhodophyta</taxon>
        <taxon>Bangiophyceae</taxon>
        <taxon>Porphyridiales</taxon>
        <taxon>Porphyridiaceae</taxon>
        <taxon>Porphyridium</taxon>
    </lineage>
</organism>
<dbReference type="Proteomes" id="UP000324585">
    <property type="component" value="Unassembled WGS sequence"/>
</dbReference>
<dbReference type="InterPro" id="IPR010326">
    <property type="entry name" value="EXOC3/Sec6"/>
</dbReference>
<dbReference type="GO" id="GO:0000145">
    <property type="term" value="C:exocyst"/>
    <property type="evidence" value="ECO:0007669"/>
    <property type="project" value="InterPro"/>
</dbReference>
<evidence type="ECO:0000313" key="4">
    <source>
        <dbReference type="Proteomes" id="UP000324585"/>
    </source>
</evidence>